<dbReference type="InterPro" id="IPR011050">
    <property type="entry name" value="Pectin_lyase_fold/virulence"/>
</dbReference>
<dbReference type="Pfam" id="PF03797">
    <property type="entry name" value="Autotransporter"/>
    <property type="match status" value="1"/>
</dbReference>
<evidence type="ECO:0000256" key="3">
    <source>
        <dbReference type="SAM" id="SignalP"/>
    </source>
</evidence>
<keyword evidence="6" id="KW-1185">Reference proteome</keyword>
<evidence type="ECO:0000256" key="2">
    <source>
        <dbReference type="SAM" id="MobiDB-lite"/>
    </source>
</evidence>
<dbReference type="InterPro" id="IPR013425">
    <property type="entry name" value="Autotrns_rpt"/>
</dbReference>
<dbReference type="STRING" id="225324.SAMN02745126_04633"/>
<dbReference type="InterPro" id="IPR036709">
    <property type="entry name" value="Autotransporte_beta_dom_sf"/>
</dbReference>
<dbReference type="Gene3D" id="2.40.128.130">
    <property type="entry name" value="Autotransporter beta-domain"/>
    <property type="match status" value="1"/>
</dbReference>
<feature type="chain" id="PRO_5012482058" evidence="3">
    <location>
        <begin position="24"/>
        <end position="1337"/>
    </location>
</feature>
<dbReference type="InterPro" id="IPR005546">
    <property type="entry name" value="Autotransporte_beta"/>
</dbReference>
<dbReference type="InterPro" id="IPR015943">
    <property type="entry name" value="WD40/YVTN_repeat-like_dom_sf"/>
</dbReference>
<organism evidence="5 6">
    <name type="scientific">Enhydrobacter aerosaccus</name>
    <dbReference type="NCBI Taxonomy" id="225324"/>
    <lineage>
        <taxon>Bacteria</taxon>
        <taxon>Pseudomonadati</taxon>
        <taxon>Pseudomonadota</taxon>
        <taxon>Alphaproteobacteria</taxon>
        <taxon>Hyphomicrobiales</taxon>
        <taxon>Enhydrobacter</taxon>
    </lineage>
</organism>
<name>A0A1T4SGH6_9HYPH</name>
<dbReference type="SUPFAM" id="SSF110296">
    <property type="entry name" value="Oligoxyloglucan reducing end-specific cellobiohydrolase"/>
    <property type="match status" value="1"/>
</dbReference>
<dbReference type="OrthoDB" id="9764804at2"/>
<dbReference type="Gene3D" id="2.130.10.10">
    <property type="entry name" value="YVTN repeat-like/Quinoprotein amine dehydrogenase"/>
    <property type="match status" value="2"/>
</dbReference>
<dbReference type="Proteomes" id="UP000190092">
    <property type="component" value="Unassembled WGS sequence"/>
</dbReference>
<evidence type="ECO:0000256" key="1">
    <source>
        <dbReference type="ARBA" id="ARBA00022729"/>
    </source>
</evidence>
<dbReference type="EMBL" id="FUWJ01000008">
    <property type="protein sequence ID" value="SKA27263.1"/>
    <property type="molecule type" value="Genomic_DNA"/>
</dbReference>
<dbReference type="RefSeq" id="WP_139374038.1">
    <property type="nucleotide sequence ID" value="NZ_FUWJ01000008.1"/>
</dbReference>
<dbReference type="SMART" id="SM00869">
    <property type="entry name" value="Autotransporter"/>
    <property type="match status" value="1"/>
</dbReference>
<feature type="domain" description="Autotransporter" evidence="4">
    <location>
        <begin position="1051"/>
        <end position="1337"/>
    </location>
</feature>
<dbReference type="PANTHER" id="PTHR43739:SF5">
    <property type="entry name" value="EXO-ALPHA-SIALIDASE"/>
    <property type="match status" value="1"/>
</dbReference>
<keyword evidence="1 3" id="KW-0732">Signal</keyword>
<protein>
    <submittedName>
        <fullName evidence="5">Autotransporter-associated beta strand repeat-containing protein</fullName>
    </submittedName>
</protein>
<evidence type="ECO:0000259" key="4">
    <source>
        <dbReference type="PROSITE" id="PS51208"/>
    </source>
</evidence>
<dbReference type="InterPro" id="IPR052025">
    <property type="entry name" value="Xyloglucanase_GH74"/>
</dbReference>
<dbReference type="GO" id="GO:0010411">
    <property type="term" value="P:xyloglucan metabolic process"/>
    <property type="evidence" value="ECO:0007669"/>
    <property type="project" value="TreeGrafter"/>
</dbReference>
<dbReference type="SUPFAM" id="SSF103515">
    <property type="entry name" value="Autotransporter"/>
    <property type="match status" value="1"/>
</dbReference>
<dbReference type="Pfam" id="PF12951">
    <property type="entry name" value="PATR"/>
    <property type="match status" value="1"/>
</dbReference>
<dbReference type="PROSITE" id="PS51208">
    <property type="entry name" value="AUTOTRANSPORTER"/>
    <property type="match status" value="1"/>
</dbReference>
<dbReference type="NCBIfam" id="TIGR02601">
    <property type="entry name" value="autotrns_rpt"/>
    <property type="match status" value="1"/>
</dbReference>
<feature type="signal peptide" evidence="3">
    <location>
        <begin position="1"/>
        <end position="23"/>
    </location>
</feature>
<feature type="region of interest" description="Disordered" evidence="2">
    <location>
        <begin position="32"/>
        <end position="54"/>
    </location>
</feature>
<proteinExistence type="predicted"/>
<dbReference type="SUPFAM" id="SSF51126">
    <property type="entry name" value="Pectin lyase-like"/>
    <property type="match status" value="1"/>
</dbReference>
<accession>A0A1T4SGH6</accession>
<reference evidence="6" key="1">
    <citation type="submission" date="2017-02" db="EMBL/GenBank/DDBJ databases">
        <authorList>
            <person name="Varghese N."/>
            <person name="Submissions S."/>
        </authorList>
    </citation>
    <scope>NUCLEOTIDE SEQUENCE [LARGE SCALE GENOMIC DNA]</scope>
    <source>
        <strain evidence="6">ATCC 27094</strain>
    </source>
</reference>
<evidence type="ECO:0000313" key="6">
    <source>
        <dbReference type="Proteomes" id="UP000190092"/>
    </source>
</evidence>
<sequence length="1337" mass="135369">MTPVVRWGVAAALVAGSSGVALGQNFVSQGPAPSVGPSLTVQSEDLAPTGDPRTSTGTVAGAIQAIAVDSVNAGTMYIGAVNGGVWKTQNGGASWTPLTDKQLSLSIATLAMDPTDTTGQKIYAGTGATSNSNMGGQKIGILYSANGGTSWSVLGSGTLDKSVIGVVARGSTIVAAESEPLNPKTGGGGLYISTNGGSTFSAVAGIPAGAVASLVSANDANAPLYAVVNSSDAATRGIYKGSSDGSTWTQISPSQVPIGLNQSARLAAGPNGSVVAGIYQYTSASLSSSSAKLVSLYLTQDGGAHWTPLTTPSDVNTGAQALTNLTLAIDPKNSSIVYVAGDASNPQPYTVPAFRVVLNPNGSSTVETLTLSGTSNNSAPHADSRAFAFDAAGNLILTEDGGIYLRTNPQSTNGTWTGMNVASLSVREGYAVAYDAIGKRLVISAQDTGSAYQQQPGGQTYTALGPADGIVAVVNDRTRAAEGLSAVYTSFYNLSGLTRWTYNAAGTQVAQQEFNSLNFKADDNVPFTSLMALNRNDPSKIAFGTNYLYTTVDTGAQSDTLDLTPRSSYLGNSGQGVTAIAYGTGTNVNALLVGANYSTQGLYYTASASSNLTNLSNYSGAAPQSLVFDYRSDTQFYVADGTKLWSGSAATAGGSFTALDLSGVNIIQPGAVEFISNNGVNALLVGGLSSIVGPLQSPLAVADSSAVGTLSPFRIFGANLPNTMVYQLAYNPTADVLAVSSFGRGAWLLYDVTTYFSSATTLIFGAANNNSTPTDAQLTAGTGAAAGRGLTKVGTGTLTIDGTSGYTGATTVTNGTLSVNGNITSSSGVTVGVNGTLGGNGFVPSTVVNGTLAPGNSVGLLSVMGNLTFNPGSTYQVQVGSTADRTNVSQTATLAGGAVQASFATSSFQRSYTILSAATVNGSFSSLTASGLPGFLNASLGYSPTSVSLNLQSAMASTPGLASNQSAVARAFDTAFNAGPGLGNMPALYGLSAGQLPSSLEMLSGDSASVTQSTAFLAGNQFASLMADRAITRRNEELACLDRADEAQACDVPPGWSAWTAGFGGAAWLNANGGTGAVASQQSVGGGAVGGDYRVGPDTLVGFAVGGSSIGYSMPGNGASGQATGVHFGAYALQDWNAFYINGSVVYSLFNGSMTRQIAGIGTTETERSLSTSSLLGGRLEIGRAFAIGSTTIAPFAALQPAQFWQPGMTETSTTANGTPGVFGLSYQAQSTTSLPSFLGAQLNVRTDVDSRPLAAWLRLAWEHEFMTGRPVTAGFTSLSGSLFTVDGATAASNAARIDLGARYTLNDHMSLFANAAAELSNRGQSIGGTAGFKWVW</sequence>
<dbReference type="PANTHER" id="PTHR43739">
    <property type="entry name" value="XYLOGLUCANASE (EUROFUNG)"/>
    <property type="match status" value="1"/>
</dbReference>
<evidence type="ECO:0000313" key="5">
    <source>
        <dbReference type="EMBL" id="SKA27263.1"/>
    </source>
</evidence>
<gene>
    <name evidence="5" type="ORF">SAMN02745126_04633</name>
</gene>